<gene>
    <name evidence="2" type="ORF">P3X46_009443</name>
</gene>
<keyword evidence="3" id="KW-1185">Reference proteome</keyword>
<proteinExistence type="predicted"/>
<accession>A0ABQ9MPJ8</accession>
<dbReference type="PANTHER" id="PTHR36351:SF1">
    <property type="entry name" value="EMBRYO SAC DEVELOPMENT ARREST 12"/>
    <property type="match status" value="1"/>
</dbReference>
<organism evidence="2 3">
    <name type="scientific">Hevea brasiliensis</name>
    <name type="common">Para rubber tree</name>
    <name type="synonym">Siphonia brasiliensis</name>
    <dbReference type="NCBI Taxonomy" id="3981"/>
    <lineage>
        <taxon>Eukaryota</taxon>
        <taxon>Viridiplantae</taxon>
        <taxon>Streptophyta</taxon>
        <taxon>Embryophyta</taxon>
        <taxon>Tracheophyta</taxon>
        <taxon>Spermatophyta</taxon>
        <taxon>Magnoliopsida</taxon>
        <taxon>eudicotyledons</taxon>
        <taxon>Gunneridae</taxon>
        <taxon>Pentapetalae</taxon>
        <taxon>rosids</taxon>
        <taxon>fabids</taxon>
        <taxon>Malpighiales</taxon>
        <taxon>Euphorbiaceae</taxon>
        <taxon>Crotonoideae</taxon>
        <taxon>Micrandreae</taxon>
        <taxon>Hevea</taxon>
    </lineage>
</organism>
<evidence type="ECO:0000259" key="1">
    <source>
        <dbReference type="Pfam" id="PF23596"/>
    </source>
</evidence>
<protein>
    <recommendedName>
        <fullName evidence="1">DUF7138 domain-containing protein</fullName>
    </recommendedName>
</protein>
<name>A0ABQ9MPJ8_HEVBR</name>
<reference evidence="2" key="1">
    <citation type="journal article" date="2023" name="Plant Biotechnol. J.">
        <title>Chromosome-level wild Hevea brasiliensis genome provides new tools for genomic-assisted breeding and valuable loci to elevate rubber yield.</title>
        <authorList>
            <person name="Cheng H."/>
            <person name="Song X."/>
            <person name="Hu Y."/>
            <person name="Wu T."/>
            <person name="Yang Q."/>
            <person name="An Z."/>
            <person name="Feng S."/>
            <person name="Deng Z."/>
            <person name="Wu W."/>
            <person name="Zeng X."/>
            <person name="Tu M."/>
            <person name="Wang X."/>
            <person name="Huang H."/>
        </authorList>
    </citation>
    <scope>NUCLEOTIDE SEQUENCE</scope>
    <source>
        <strain evidence="2">MT/VB/25A 57/8</strain>
    </source>
</reference>
<evidence type="ECO:0000313" key="3">
    <source>
        <dbReference type="Proteomes" id="UP001174677"/>
    </source>
</evidence>
<comment type="caution">
    <text evidence="2">The sequence shown here is derived from an EMBL/GenBank/DDBJ whole genome shotgun (WGS) entry which is preliminary data.</text>
</comment>
<dbReference type="EMBL" id="JARPOI010000005">
    <property type="protein sequence ID" value="KAJ9181303.1"/>
    <property type="molecule type" value="Genomic_DNA"/>
</dbReference>
<dbReference type="Pfam" id="PF23596">
    <property type="entry name" value="DUF7138"/>
    <property type="match status" value="1"/>
</dbReference>
<dbReference type="PANTHER" id="PTHR36351">
    <property type="entry name" value="EMBRYO SAC DEVELOPMENT ARREST 12"/>
    <property type="match status" value="1"/>
</dbReference>
<evidence type="ECO:0000313" key="2">
    <source>
        <dbReference type="EMBL" id="KAJ9181303.1"/>
    </source>
</evidence>
<feature type="domain" description="DUF7138" evidence="1">
    <location>
        <begin position="14"/>
        <end position="92"/>
    </location>
</feature>
<sequence>MMEELAAAAKAKEASFPVVFFDGEQETSLGSVVVSPFLNFKLFQSIISEKLVLSPHQFSIYLTDTRRGSRIPVTRKINFSAVSCEKDCFFVVVLNRSKRERRRKSREMAENMQNRFDPPATVMLLRRDGNTIAINSTGFSNLDLGLAGYERRVSELQTEKERYLMKMGLGFEGLNLGAERTNKTVVCEECSRAKEMGRDVGFHWCVYDTVTFRFRSPAGPIARPVKGSS</sequence>
<dbReference type="Proteomes" id="UP001174677">
    <property type="component" value="Chromosome 5"/>
</dbReference>
<dbReference type="InterPro" id="IPR055562">
    <property type="entry name" value="DUF7138"/>
</dbReference>